<dbReference type="VEuPathDB" id="PiroplasmaDB:BBOV_II003240"/>
<protein>
    <recommendedName>
        <fullName evidence="1">Doublecortin domain-containing protein</fullName>
    </recommendedName>
</protein>
<dbReference type="CDD" id="cd01617">
    <property type="entry name" value="DCX"/>
    <property type="match status" value="1"/>
</dbReference>
<name>A7ATL8_BABBO</name>
<dbReference type="SMART" id="SM00537">
    <property type="entry name" value="DCX"/>
    <property type="match status" value="1"/>
</dbReference>
<dbReference type="AlphaFoldDB" id="A7ATL8"/>
<dbReference type="InterPro" id="IPR003533">
    <property type="entry name" value="Doublecortin_dom"/>
</dbReference>
<reference evidence="4" key="5">
    <citation type="journal article" date="2021" name="Int. J. Parasitol.">
        <title>Comparative analysis of gene expression between Babesia bovis blood stages and kinetes allowed by improved genome annotation.</title>
        <authorList>
            <person name="Ueti M.W."/>
            <person name="Johnson W.C."/>
            <person name="Kappmeyer L.S."/>
            <person name="Herndon D.R."/>
            <person name="Mousel M.R."/>
            <person name="Reif K.E."/>
            <person name="Taus N.S."/>
            <person name="Ifeonu O.O."/>
            <person name="Silva J.C."/>
            <person name="Suarez C.E."/>
            <person name="Brayton K.A."/>
        </authorList>
    </citation>
    <scope>NUCLEOTIDE SEQUENCE [LARGE SCALE GENOMIC DNA]</scope>
</reference>
<reference evidence="3" key="2">
    <citation type="submission" date="2007-08" db="EMBL/GenBank/DDBJ databases">
        <authorList>
            <person name="Nene V."/>
        </authorList>
    </citation>
    <scope>NUCLEOTIDE SEQUENCE</scope>
    <source>
        <strain evidence="3">T2Bo</strain>
    </source>
</reference>
<gene>
    <name evidence="2 3" type="ORF">BBOV_II003240</name>
</gene>
<dbReference type="InterPro" id="IPR036572">
    <property type="entry name" value="Doublecortin_dom_sf"/>
</dbReference>
<reference evidence="3 4" key="1">
    <citation type="journal article" date="2007" name="PLoS Pathog.">
        <title>Genome sequence of Babesia bovis and comparative analysis of apicomplexan hemoprotozoa.</title>
        <authorList>
            <person name="Brayton K.A."/>
            <person name="Lau A.O.T."/>
            <person name="Herndon D.R."/>
            <person name="Hannick L."/>
            <person name="Kappmeyer L.S."/>
            <person name="Berens S.J."/>
            <person name="Bidwell S.L."/>
            <person name="Brown W.C."/>
            <person name="Crabtree J."/>
            <person name="Fadrosh D."/>
            <person name="Feldblum T."/>
            <person name="Forberger H.A."/>
            <person name="Haas B.J."/>
            <person name="Howell J.M."/>
            <person name="Khouri H."/>
            <person name="Koo H."/>
            <person name="Mann D.J."/>
            <person name="Norimine J."/>
            <person name="Paulsen I.T."/>
            <person name="Radune D."/>
            <person name="Ren Q."/>
            <person name="Smith R.K. Jr."/>
            <person name="Suarez C.E."/>
            <person name="White O."/>
            <person name="Wortman J.R."/>
            <person name="Knowles D.P. Jr."/>
            <person name="McElwain T.F."/>
            <person name="Nene V.M."/>
        </authorList>
    </citation>
    <scope>NUCLEOTIDE SEQUENCE [LARGE SCALE GENOMIC DNA]</scope>
    <source>
        <strain evidence="3">T2Bo</strain>
    </source>
</reference>
<keyword evidence="4" id="KW-1185">Reference proteome</keyword>
<dbReference type="InterPro" id="IPR008907">
    <property type="entry name" value="TPP/p25"/>
</dbReference>
<dbReference type="SUPFAM" id="SSF89837">
    <property type="entry name" value="Doublecortin (DC)"/>
    <property type="match status" value="1"/>
</dbReference>
<dbReference type="STRING" id="5865.A7ATL8"/>
<reference evidence="4" key="4">
    <citation type="journal article" date="2020" name="Data Brief">
        <title>Transcriptome dataset of Babesia bovis life stages within vertebrate and invertebrate hosts.</title>
        <authorList>
            <person name="Ueti M.W."/>
            <person name="Johnson W.C."/>
            <person name="Kappmeyer L.S."/>
            <person name="Herndon D.R."/>
            <person name="Mousel M.R."/>
            <person name="Reif K.E."/>
            <person name="Taus N.S."/>
            <person name="Ifeonu O.O."/>
            <person name="Silva J.C."/>
            <person name="Suarez C.E."/>
            <person name="Brayton K.A."/>
        </authorList>
    </citation>
    <scope>NUCLEOTIDE SEQUENCE [LARGE SCALE GENOMIC DNA]</scope>
</reference>
<evidence type="ECO:0000259" key="1">
    <source>
        <dbReference type="PROSITE" id="PS50309"/>
    </source>
</evidence>
<proteinExistence type="evidence at transcript level"/>
<dbReference type="Pfam" id="PF05517">
    <property type="entry name" value="p25-alpha"/>
    <property type="match status" value="1"/>
</dbReference>
<sequence length="274" mass="31640">MAKFLDFVDSKLVNPSGSDIRFGYDDIPSPVKVKQRAVKTQQHRTDVYNPKSSLKERRVSIYDNDIVEVGTAAEISRLTQTFPRTHRHEHAPFTKPRDVFERLTDYRFFTGSHRERFDENGYGRGLAGREDVYIFDGNTESVSRPHEVYSTVLRGPPKTVVPRGVLGLQKFGVQIATPKLMWLYRNGDKYHDGIAFYVRPFIKNMDILYQHISRDLELIAGPVRRIYDQNLHLITSLDEIVDGAKYLCTSGEPPAPAHRLQKFMDEWVIQKFAH</sequence>
<evidence type="ECO:0000313" key="3">
    <source>
        <dbReference type="EMBL" id="EDO06279.1"/>
    </source>
</evidence>
<dbReference type="eggNOG" id="ENOG502S25E">
    <property type="taxonomic scope" value="Eukaryota"/>
</dbReference>
<dbReference type="EMBL" id="AAXT01000003">
    <property type="protein sequence ID" value="EDO06279.1"/>
    <property type="molecule type" value="Genomic_DNA"/>
</dbReference>
<dbReference type="EMBL" id="AK440685">
    <property type="protein sequence ID" value="BAN64479.1"/>
    <property type="molecule type" value="mRNA"/>
</dbReference>
<dbReference type="PROSITE" id="PS50309">
    <property type="entry name" value="DC"/>
    <property type="match status" value="1"/>
</dbReference>
<dbReference type="OMA" id="FRNGDEH"/>
<dbReference type="Pfam" id="PF03607">
    <property type="entry name" value="DCX"/>
    <property type="match status" value="1"/>
</dbReference>
<feature type="domain" description="Doublecortin" evidence="1">
    <location>
        <begin position="179"/>
        <end position="260"/>
    </location>
</feature>
<dbReference type="GO" id="GO:0015631">
    <property type="term" value="F:tubulin binding"/>
    <property type="evidence" value="ECO:0007669"/>
    <property type="project" value="InterPro"/>
</dbReference>
<dbReference type="Gene3D" id="3.10.20.230">
    <property type="entry name" value="Doublecortin domain"/>
    <property type="match status" value="1"/>
</dbReference>
<dbReference type="GO" id="GO:0046785">
    <property type="term" value="P:microtubule polymerization"/>
    <property type="evidence" value="ECO:0007669"/>
    <property type="project" value="InterPro"/>
</dbReference>
<dbReference type="GeneID" id="5478076"/>
<dbReference type="Proteomes" id="UP000002173">
    <property type="component" value="Unassembled WGS sequence"/>
</dbReference>
<dbReference type="KEGG" id="bbo:BBOV_II003240"/>
<evidence type="ECO:0000313" key="4">
    <source>
        <dbReference type="Proteomes" id="UP000002173"/>
    </source>
</evidence>
<organism evidence="3 4">
    <name type="scientific">Babesia bovis</name>
    <dbReference type="NCBI Taxonomy" id="5865"/>
    <lineage>
        <taxon>Eukaryota</taxon>
        <taxon>Sar</taxon>
        <taxon>Alveolata</taxon>
        <taxon>Apicomplexa</taxon>
        <taxon>Aconoidasida</taxon>
        <taxon>Piroplasmida</taxon>
        <taxon>Babesiidae</taxon>
        <taxon>Babesia</taxon>
    </lineage>
</organism>
<reference evidence="2" key="3">
    <citation type="journal article" date="2014" name="BMC Genomics">
        <title>The Babesia bovis gene and promoter model: an update from full-length EST analysis.</title>
        <authorList>
            <person name="Yamagishi J."/>
            <person name="Wakaguri H."/>
            <person name="Yokoyama N."/>
            <person name="Yamashita R."/>
            <person name="Suzuki Y."/>
            <person name="Xuan X."/>
            <person name="Igarashi I."/>
        </authorList>
    </citation>
    <scope>NUCLEOTIDE SEQUENCE</scope>
    <source>
        <strain evidence="2">Texas</strain>
    </source>
</reference>
<dbReference type="GO" id="GO:0035556">
    <property type="term" value="P:intracellular signal transduction"/>
    <property type="evidence" value="ECO:0007669"/>
    <property type="project" value="InterPro"/>
</dbReference>
<accession>A7ATL8</accession>
<evidence type="ECO:0000313" key="2">
    <source>
        <dbReference type="EMBL" id="BAN64479.1"/>
    </source>
</evidence>
<dbReference type="RefSeq" id="XP_001609847.1">
    <property type="nucleotide sequence ID" value="XM_001609797.1"/>
</dbReference>